<dbReference type="AlphaFoldDB" id="A0AAE1PVT7"/>
<name>A0AAE1PVT7_9EUCA</name>
<sequence length="125" mass="13633">MANIKAGFRKCRIIPFNPNAVDKTLLMRNKLIPNIDVDLSEPPAQAFVTTGTPTDDPLQGVLNVPVPHVTPSTQTDDPPQDVPNVPVPQVKLPTQTNKPPLGVHDVVMAAKFVITRPIRLVISIY</sequence>
<evidence type="ECO:0000313" key="2">
    <source>
        <dbReference type="EMBL" id="KAK4314324.1"/>
    </source>
</evidence>
<accession>A0AAE1PVT7</accession>
<dbReference type="EMBL" id="JAWZYT010001231">
    <property type="protein sequence ID" value="KAK4314324.1"/>
    <property type="molecule type" value="Genomic_DNA"/>
</dbReference>
<comment type="caution">
    <text evidence="2">The sequence shown here is derived from an EMBL/GenBank/DDBJ whole genome shotgun (WGS) entry which is preliminary data.</text>
</comment>
<feature type="compositionally biased region" description="Low complexity" evidence="1">
    <location>
        <begin position="69"/>
        <end position="90"/>
    </location>
</feature>
<evidence type="ECO:0000256" key="1">
    <source>
        <dbReference type="SAM" id="MobiDB-lite"/>
    </source>
</evidence>
<protein>
    <submittedName>
        <fullName evidence="2">Uncharacterized protein</fullName>
    </submittedName>
</protein>
<gene>
    <name evidence="2" type="ORF">Pmani_014392</name>
</gene>
<keyword evidence="3" id="KW-1185">Reference proteome</keyword>
<reference evidence="2" key="1">
    <citation type="submission" date="2023-11" db="EMBL/GenBank/DDBJ databases">
        <title>Genome assemblies of two species of porcelain crab, Petrolisthes cinctipes and Petrolisthes manimaculis (Anomura: Porcellanidae).</title>
        <authorList>
            <person name="Angst P."/>
        </authorList>
    </citation>
    <scope>NUCLEOTIDE SEQUENCE</scope>
    <source>
        <strain evidence="2">PB745_02</strain>
        <tissue evidence="2">Gill</tissue>
    </source>
</reference>
<proteinExistence type="predicted"/>
<organism evidence="2 3">
    <name type="scientific">Petrolisthes manimaculis</name>
    <dbReference type="NCBI Taxonomy" id="1843537"/>
    <lineage>
        <taxon>Eukaryota</taxon>
        <taxon>Metazoa</taxon>
        <taxon>Ecdysozoa</taxon>
        <taxon>Arthropoda</taxon>
        <taxon>Crustacea</taxon>
        <taxon>Multicrustacea</taxon>
        <taxon>Malacostraca</taxon>
        <taxon>Eumalacostraca</taxon>
        <taxon>Eucarida</taxon>
        <taxon>Decapoda</taxon>
        <taxon>Pleocyemata</taxon>
        <taxon>Anomura</taxon>
        <taxon>Galatheoidea</taxon>
        <taxon>Porcellanidae</taxon>
        <taxon>Petrolisthes</taxon>
    </lineage>
</organism>
<dbReference type="Proteomes" id="UP001292094">
    <property type="component" value="Unassembled WGS sequence"/>
</dbReference>
<feature type="region of interest" description="Disordered" evidence="1">
    <location>
        <begin position="65"/>
        <end position="96"/>
    </location>
</feature>
<evidence type="ECO:0000313" key="3">
    <source>
        <dbReference type="Proteomes" id="UP001292094"/>
    </source>
</evidence>